<protein>
    <recommendedName>
        <fullName evidence="2">Lipocalin-like domain-containing protein</fullName>
    </recommendedName>
</protein>
<dbReference type="Proteomes" id="UP000703295">
    <property type="component" value="Unassembled WGS sequence"/>
</dbReference>
<comment type="caution">
    <text evidence="3">The sequence shown here is derived from an EMBL/GenBank/DDBJ whole genome shotgun (WGS) entry which is preliminary data.</text>
</comment>
<feature type="domain" description="Lipocalin-like" evidence="2">
    <location>
        <begin position="36"/>
        <end position="107"/>
    </location>
</feature>
<organism evidence="3 4">
    <name type="scientific">Bacteroides mediterraneensis</name>
    <dbReference type="NCBI Taxonomy" id="1841856"/>
    <lineage>
        <taxon>Bacteria</taxon>
        <taxon>Pseudomonadati</taxon>
        <taxon>Bacteroidota</taxon>
        <taxon>Bacteroidia</taxon>
        <taxon>Bacteroidales</taxon>
        <taxon>Bacteroidaceae</taxon>
        <taxon>Bacteroides</taxon>
    </lineage>
</organism>
<dbReference type="RefSeq" id="WP_204474294.1">
    <property type="nucleotide sequence ID" value="NZ_JACJJW010000003.1"/>
</dbReference>
<name>A0ABS2ES59_9BACE</name>
<gene>
    <name evidence="3" type="ORF">H6A31_02155</name>
</gene>
<dbReference type="EMBL" id="JACJJW010000003">
    <property type="protein sequence ID" value="MBM6757507.1"/>
    <property type="molecule type" value="Genomic_DNA"/>
</dbReference>
<evidence type="ECO:0000259" key="2">
    <source>
        <dbReference type="Pfam" id="PF13648"/>
    </source>
</evidence>
<accession>A0ABS2ES59</accession>
<feature type="chain" id="PRO_5045834739" description="Lipocalin-like domain-containing protein" evidence="1">
    <location>
        <begin position="23"/>
        <end position="129"/>
    </location>
</feature>
<evidence type="ECO:0000256" key="1">
    <source>
        <dbReference type="SAM" id="SignalP"/>
    </source>
</evidence>
<evidence type="ECO:0000313" key="4">
    <source>
        <dbReference type="Proteomes" id="UP000703295"/>
    </source>
</evidence>
<dbReference type="Pfam" id="PF13648">
    <property type="entry name" value="Lipocalin_4"/>
    <property type="match status" value="1"/>
</dbReference>
<feature type="signal peptide" evidence="1">
    <location>
        <begin position="1"/>
        <end position="22"/>
    </location>
</feature>
<proteinExistence type="predicted"/>
<reference evidence="3 4" key="1">
    <citation type="journal article" date="2021" name="Sci. Rep.">
        <title>The distribution of antibiotic resistance genes in chicken gut microbiota commensals.</title>
        <authorList>
            <person name="Juricova H."/>
            <person name="Matiasovicova J."/>
            <person name="Kubasova T."/>
            <person name="Cejkova D."/>
            <person name="Rychlik I."/>
        </authorList>
    </citation>
    <scope>NUCLEOTIDE SEQUENCE [LARGE SCALE GENOMIC DNA]</scope>
    <source>
        <strain evidence="3 4">An801</strain>
    </source>
</reference>
<evidence type="ECO:0000313" key="3">
    <source>
        <dbReference type="EMBL" id="MBM6757507.1"/>
    </source>
</evidence>
<dbReference type="InterPro" id="IPR024311">
    <property type="entry name" value="Lipocalin-like"/>
</dbReference>
<keyword evidence="1" id="KW-0732">Signal</keyword>
<sequence length="129" mass="14619">MKKLFGVMLLFAAMIVSFSSCSKDDEEVFVTAEKVVGTWNVIWAEQDGESVDVPEGYIYMTLKSDGSYKTVMFSDYYIGKYKIEGNTVIGTTLDPITEYYKFTSLDGDIANIDYSNSIGEQYKFRAVKR</sequence>
<keyword evidence="4" id="KW-1185">Reference proteome</keyword>
<dbReference type="PROSITE" id="PS51257">
    <property type="entry name" value="PROKAR_LIPOPROTEIN"/>
    <property type="match status" value="1"/>
</dbReference>